<evidence type="ECO:0000313" key="10">
    <source>
        <dbReference type="EMBL" id="MFC6238639.1"/>
    </source>
</evidence>
<organism evidence="10 11">
    <name type="scientific">Longivirga aurantiaca</name>
    <dbReference type="NCBI Taxonomy" id="1837743"/>
    <lineage>
        <taxon>Bacteria</taxon>
        <taxon>Bacillati</taxon>
        <taxon>Actinomycetota</taxon>
        <taxon>Actinomycetes</taxon>
        <taxon>Sporichthyales</taxon>
        <taxon>Sporichthyaceae</taxon>
        <taxon>Longivirga</taxon>
    </lineage>
</organism>
<evidence type="ECO:0000256" key="4">
    <source>
        <dbReference type="ARBA" id="ARBA00022741"/>
    </source>
</evidence>
<comment type="caution">
    <text evidence="10">The sequence shown here is derived from an EMBL/GenBank/DDBJ whole genome shotgun (WGS) entry which is preliminary data.</text>
</comment>
<accession>A0ABW1T2X6</accession>
<feature type="binding site" evidence="8">
    <location>
        <position position="414"/>
    </location>
    <ligand>
        <name>Zn(2+)</name>
        <dbReference type="ChEBI" id="CHEBI:29105"/>
        <label>1</label>
    </ligand>
</feature>
<comment type="caution">
    <text evidence="8">As this protein does not have any detectable helicase domains, it probably does not have helicase activity.</text>
</comment>
<dbReference type="InterPro" id="IPR042115">
    <property type="entry name" value="PriA_3primeBD_sf"/>
</dbReference>
<proteinExistence type="inferred from homology"/>
<comment type="cofactor">
    <cofactor evidence="8">
        <name>Zn(2+)</name>
        <dbReference type="ChEBI" id="CHEBI:29105"/>
    </cofactor>
    <text evidence="8">Binds 2 zinc ions per subunit.</text>
</comment>
<feature type="binding site" evidence="8">
    <location>
        <position position="417"/>
    </location>
    <ligand>
        <name>Zn(2+)</name>
        <dbReference type="ChEBI" id="CHEBI:29105"/>
        <label>1</label>
    </ligand>
</feature>
<feature type="binding site" evidence="8">
    <location>
        <position position="444"/>
    </location>
    <ligand>
        <name>Zn(2+)</name>
        <dbReference type="ChEBI" id="CHEBI:29105"/>
        <label>2</label>
    </ligand>
</feature>
<keyword evidence="7 8" id="KW-0238">DNA-binding</keyword>
<keyword evidence="4 8" id="KW-0547">Nucleotide-binding</keyword>
<dbReference type="Pfam" id="PF17764">
    <property type="entry name" value="PriA_3primeBD"/>
    <property type="match status" value="1"/>
</dbReference>
<gene>
    <name evidence="8" type="primary">priA</name>
    <name evidence="10" type="ORF">ACFQGU_12195</name>
</gene>
<dbReference type="EMBL" id="JBHSTI010000008">
    <property type="protein sequence ID" value="MFC6238639.1"/>
    <property type="molecule type" value="Genomic_DNA"/>
</dbReference>
<feature type="domain" description="Primosomal protein N' 3' DNA-binding" evidence="9">
    <location>
        <begin position="33"/>
        <end position="132"/>
    </location>
</feature>
<keyword evidence="6 8" id="KW-0067">ATP-binding</keyword>
<feature type="binding site" evidence="8">
    <location>
        <position position="456"/>
    </location>
    <ligand>
        <name>Zn(2+)</name>
        <dbReference type="ChEBI" id="CHEBI:29105"/>
        <label>1</label>
    </ligand>
</feature>
<name>A0ABW1T2X6_9ACTN</name>
<dbReference type="HAMAP" id="MF_00983">
    <property type="entry name" value="PriA"/>
    <property type="match status" value="1"/>
</dbReference>
<evidence type="ECO:0000313" key="11">
    <source>
        <dbReference type="Proteomes" id="UP001596138"/>
    </source>
</evidence>
<sequence>MTEPEQLALVASTVRTARVRTAPGPAEVDPVARVCVDVALPHLDRPFDYLVPEPLAAKAVPGTRVRVRFSGQLVDGWVLERVAASDHTGRIERIAKVVSPDPVLAPEVADLARAVADRWAGSLADVLRSAVPPRHAATEAAIDALGTPDRPLVEQIAPDDPGPWAAYSGGPALVRRVADPSVAFTAGQPGPRAVWTAVPGSDPVQEIAHVVAAAAGAGRGVVVVAPDARDVARLEAALAERLGAEAFRTLTADLGPAARYRAFLEVRRGHVSVVLGTRAAVFAPVADLGLVVLWDDGDDSLAEPHAPYWHAREVLALRATSTGAALVLGSTSRSVEAQALVEQGWAREVVAPRTEVRRRAPRVVTVGDDDLARDEAAKSARLPHIAWETAREALARGPVLVQVPRRGYVPALACQTCRQLARCGHCHGPLGVSSGHAVPVCGWCGRLAGGWSCDSCRGTRLRAVSVGERRTAEELGRAFPGVPVRTSGRDPSGKGVLDQVGSRPALVVATPGAEPRADGGYAAALLLDGRVALDRPDLRAAEEAVRRWTAAVSLVRPAADGGVVVLVADPALAPVQAVVRSDPAGFAARELAERELLHLPPAWRVAEAVGAPGDVDDLLGHLHLPEGALVLGPVPISPARRPGRADEGDPRSRALLVAPRTDGGGAALAAALKAAVSVRSARKEGGPVSVRVDPVALG</sequence>
<dbReference type="Gene3D" id="3.40.50.300">
    <property type="entry name" value="P-loop containing nucleotide triphosphate hydrolases"/>
    <property type="match status" value="1"/>
</dbReference>
<dbReference type="PANTHER" id="PTHR30580">
    <property type="entry name" value="PRIMOSOMAL PROTEIN N"/>
    <property type="match status" value="1"/>
</dbReference>
<dbReference type="InterPro" id="IPR005259">
    <property type="entry name" value="PriA"/>
</dbReference>
<keyword evidence="3 8" id="KW-0479">Metal-binding</keyword>
<keyword evidence="11" id="KW-1185">Reference proteome</keyword>
<dbReference type="InterPro" id="IPR041222">
    <property type="entry name" value="PriA_3primeBD"/>
</dbReference>
<comment type="similarity">
    <text evidence="8">Belongs to the helicase family. PriA subfamily.</text>
</comment>
<feature type="binding site" evidence="8">
    <location>
        <position position="423"/>
    </location>
    <ligand>
        <name>Zn(2+)</name>
        <dbReference type="ChEBI" id="CHEBI:29105"/>
        <label>2</label>
    </ligand>
</feature>
<feature type="binding site" evidence="8">
    <location>
        <position position="441"/>
    </location>
    <ligand>
        <name>Zn(2+)</name>
        <dbReference type="ChEBI" id="CHEBI:29105"/>
        <label>2</label>
    </ligand>
</feature>
<evidence type="ECO:0000256" key="7">
    <source>
        <dbReference type="ARBA" id="ARBA00023125"/>
    </source>
</evidence>
<comment type="subunit">
    <text evidence="8">Component of the replication restart primosome.</text>
</comment>
<evidence type="ECO:0000256" key="2">
    <source>
        <dbReference type="ARBA" id="ARBA00022705"/>
    </source>
</evidence>
<keyword evidence="5 8" id="KW-0862">Zinc</keyword>
<keyword evidence="2 8" id="KW-0235">DNA replication</keyword>
<evidence type="ECO:0000256" key="1">
    <source>
        <dbReference type="ARBA" id="ARBA00022515"/>
    </source>
</evidence>
<evidence type="ECO:0000259" key="9">
    <source>
        <dbReference type="Pfam" id="PF17764"/>
    </source>
</evidence>
<protein>
    <recommendedName>
        <fullName evidence="8">Probable replication restart protein PriA</fullName>
    </recommendedName>
    <alternativeName>
        <fullName evidence="8">Putative ATP-dependent DNA helicase PriA</fullName>
    </alternativeName>
</protein>
<dbReference type="Proteomes" id="UP001596138">
    <property type="component" value="Unassembled WGS sequence"/>
</dbReference>
<reference evidence="11" key="1">
    <citation type="journal article" date="2019" name="Int. J. Syst. Evol. Microbiol.">
        <title>The Global Catalogue of Microorganisms (GCM) 10K type strain sequencing project: providing services to taxonomists for standard genome sequencing and annotation.</title>
        <authorList>
            <consortium name="The Broad Institute Genomics Platform"/>
            <consortium name="The Broad Institute Genome Sequencing Center for Infectious Disease"/>
            <person name="Wu L."/>
            <person name="Ma J."/>
        </authorList>
    </citation>
    <scope>NUCLEOTIDE SEQUENCE [LARGE SCALE GENOMIC DNA]</scope>
    <source>
        <strain evidence="11">CGMCC 4.7317</strain>
    </source>
</reference>
<keyword evidence="1 8" id="KW-0639">Primosome</keyword>
<dbReference type="InterPro" id="IPR027417">
    <property type="entry name" value="P-loop_NTPase"/>
</dbReference>
<comment type="function">
    <text evidence="8">Initiates the restart of stalled replication forks, which reloads the replicative helicase on sites other than the origin of replication. Recognizes and binds to abandoned replication forks and remodels them to uncover a helicase loading site. Promotes assembly of the primosome at these replication forks.</text>
</comment>
<dbReference type="PANTHER" id="PTHR30580:SF0">
    <property type="entry name" value="PRIMOSOMAL PROTEIN N"/>
    <property type="match status" value="1"/>
</dbReference>
<evidence type="ECO:0000256" key="8">
    <source>
        <dbReference type="HAMAP-Rule" id="MF_00983"/>
    </source>
</evidence>
<evidence type="ECO:0000256" key="6">
    <source>
        <dbReference type="ARBA" id="ARBA00022840"/>
    </source>
</evidence>
<feature type="binding site" evidence="8">
    <location>
        <position position="426"/>
    </location>
    <ligand>
        <name>Zn(2+)</name>
        <dbReference type="ChEBI" id="CHEBI:29105"/>
        <label>2</label>
    </ligand>
</feature>
<dbReference type="Gene3D" id="3.40.1440.60">
    <property type="entry name" value="PriA, 3(prime) DNA-binding domain"/>
    <property type="match status" value="1"/>
</dbReference>
<evidence type="ECO:0000256" key="5">
    <source>
        <dbReference type="ARBA" id="ARBA00022833"/>
    </source>
</evidence>
<dbReference type="SUPFAM" id="SSF52540">
    <property type="entry name" value="P-loop containing nucleoside triphosphate hydrolases"/>
    <property type="match status" value="1"/>
</dbReference>
<evidence type="ECO:0000256" key="3">
    <source>
        <dbReference type="ARBA" id="ARBA00022723"/>
    </source>
</evidence>
<feature type="binding site" evidence="8">
    <location>
        <position position="453"/>
    </location>
    <ligand>
        <name>Zn(2+)</name>
        <dbReference type="ChEBI" id="CHEBI:29105"/>
        <label>1</label>
    </ligand>
</feature>
<dbReference type="RefSeq" id="WP_386767020.1">
    <property type="nucleotide sequence ID" value="NZ_JBHSTI010000008.1"/>
</dbReference>